<protein>
    <submittedName>
        <fullName evidence="2">Uncharacterized protein</fullName>
    </submittedName>
</protein>
<organism evidence="2 3">
    <name type="scientific">Trinickia fusca</name>
    <dbReference type="NCBI Taxonomy" id="2419777"/>
    <lineage>
        <taxon>Bacteria</taxon>
        <taxon>Pseudomonadati</taxon>
        <taxon>Pseudomonadota</taxon>
        <taxon>Betaproteobacteria</taxon>
        <taxon>Burkholderiales</taxon>
        <taxon>Burkholderiaceae</taxon>
        <taxon>Trinickia</taxon>
    </lineage>
</organism>
<sequence>MRLSCAVGTQRMAGRGLALVGSRIGGAVANDALPFAFLSAVRPTAPLHVHRSVTLHFHQRHVLQQFMHRLMLRIEQRERHERRDRRQRAIPRMRNEASASPRDVPRAAEKHVMQTLIAMLGERAGTGTNLDQPLWMRPFVEDWRATRRVLRQLKGARPVSAAAAPVRMTVVQLGRYGADVPALPSLAYRQSAHARRVSVEREIERIEHTVQTKVVREILQQRQSQQQLRTAVADALLSPKLVQSLARQIHATLEVRASVERYRKGAR</sequence>
<keyword evidence="3" id="KW-1185">Reference proteome</keyword>
<accession>A0A494XH12</accession>
<evidence type="ECO:0000256" key="1">
    <source>
        <dbReference type="SAM" id="MobiDB-lite"/>
    </source>
</evidence>
<reference evidence="2 3" key="1">
    <citation type="submission" date="2018-10" db="EMBL/GenBank/DDBJ databases">
        <title>Paraburkholderia sp. 7MK8-2, isolated from soil.</title>
        <authorList>
            <person name="Gao Z.-H."/>
            <person name="Qiu L.-H."/>
        </authorList>
    </citation>
    <scope>NUCLEOTIDE SEQUENCE [LARGE SCALE GENOMIC DNA]</scope>
    <source>
        <strain evidence="2 3">7MK8-2</strain>
    </source>
</reference>
<gene>
    <name evidence="2" type="ORF">D7S89_15840</name>
</gene>
<comment type="caution">
    <text evidence="2">The sequence shown here is derived from an EMBL/GenBank/DDBJ whole genome shotgun (WGS) entry which is preliminary data.</text>
</comment>
<evidence type="ECO:0000313" key="3">
    <source>
        <dbReference type="Proteomes" id="UP000280434"/>
    </source>
</evidence>
<dbReference type="EMBL" id="RBZV01000006">
    <property type="protein sequence ID" value="RKP46833.1"/>
    <property type="molecule type" value="Genomic_DNA"/>
</dbReference>
<dbReference type="AlphaFoldDB" id="A0A494XH12"/>
<proteinExistence type="predicted"/>
<feature type="region of interest" description="Disordered" evidence="1">
    <location>
        <begin position="78"/>
        <end position="106"/>
    </location>
</feature>
<dbReference type="Proteomes" id="UP000280434">
    <property type="component" value="Unassembled WGS sequence"/>
</dbReference>
<name>A0A494XH12_9BURK</name>
<evidence type="ECO:0000313" key="2">
    <source>
        <dbReference type="EMBL" id="RKP46833.1"/>
    </source>
</evidence>
<feature type="compositionally biased region" description="Basic residues" evidence="1">
    <location>
        <begin position="82"/>
        <end position="91"/>
    </location>
</feature>